<dbReference type="PANTHER" id="PTHR43668:SF4">
    <property type="entry name" value="ALLANTOINASE"/>
    <property type="match status" value="1"/>
</dbReference>
<dbReference type="SUPFAM" id="SSF51556">
    <property type="entry name" value="Metallo-dependent hydrolases"/>
    <property type="match status" value="1"/>
</dbReference>
<accession>A0A1S1JB91</accession>
<dbReference type="SUPFAM" id="SSF51338">
    <property type="entry name" value="Composite domain of metallo-dependent hydrolases"/>
    <property type="match status" value="1"/>
</dbReference>
<dbReference type="Gene3D" id="2.30.40.10">
    <property type="entry name" value="Urease, subunit C, domain 1"/>
    <property type="match status" value="1"/>
</dbReference>
<comment type="cofactor">
    <cofactor evidence="1">
        <name>Zn(2+)</name>
        <dbReference type="ChEBI" id="CHEBI:29105"/>
    </cofactor>
</comment>
<dbReference type="Proteomes" id="UP000180252">
    <property type="component" value="Unassembled WGS sequence"/>
</dbReference>
<sequence>MNRVLIKNAKIVNEGSIFEGDVLIENDLIVEVADSISLKTSDCKVIDAEGNYLIPGAIDDQVHFREPGLTHKGDIESESRAAVAGGITSFIEQPNTVPNAVTQEILEDKYQVAAVKSFANYSFMMGATNDNLEEVLKTNPKNVAGIKIFLGSSTGNMLVDNKAVLEKIFSSTPLLIAVHCEDETTIKNNLQLYKEQYGDDIPVTAHHLIRSEEACYISSSKAVALAKKTGARLHIFHLSTAKEMELFTNKIPLEEKKITAEVCVHHLWFTDEDYKTKGNFIKWNPAVKTADDRKALWEALNDGRIDVIATDHAPHTKEEKMQPYLNAPSGGPLVQHAVVAMFEAHHQGKISVEKIVEKMCHNPAKLFKIEKRGFIKEGYFADLVIVNPSLPWSVKPENILAKCGWSPFENFTFKSRITHTFVNGEMVYNNFKVKDIRAGKRLLFDR</sequence>
<dbReference type="Gene3D" id="3.20.20.140">
    <property type="entry name" value="Metal-dependent hydrolases"/>
    <property type="match status" value="1"/>
</dbReference>
<dbReference type="EMBL" id="MIKE01000011">
    <property type="protein sequence ID" value="OHT47008.1"/>
    <property type="molecule type" value="Genomic_DNA"/>
</dbReference>
<feature type="domain" description="Amidohydrolase-related" evidence="6">
    <location>
        <begin position="52"/>
        <end position="427"/>
    </location>
</feature>
<evidence type="ECO:0000259" key="6">
    <source>
        <dbReference type="Pfam" id="PF01979"/>
    </source>
</evidence>
<evidence type="ECO:0000256" key="1">
    <source>
        <dbReference type="ARBA" id="ARBA00001947"/>
    </source>
</evidence>
<evidence type="ECO:0000313" key="7">
    <source>
        <dbReference type="EMBL" id="OHT47008.1"/>
    </source>
</evidence>
<dbReference type="NCBIfam" id="NF006688">
    <property type="entry name" value="PRK09236.1"/>
    <property type="match status" value="1"/>
</dbReference>
<comment type="caution">
    <text evidence="7">The sequence shown here is derived from an EMBL/GenBank/DDBJ whole genome shotgun (WGS) entry which is preliminary data.</text>
</comment>
<dbReference type="InterPro" id="IPR006680">
    <property type="entry name" value="Amidohydro-rel"/>
</dbReference>
<comment type="similarity">
    <text evidence="3">Belongs to the metallo-dependent hydrolases superfamily. DHOase family. Class I DHOase subfamily.</text>
</comment>
<dbReference type="PANTHER" id="PTHR43668">
    <property type="entry name" value="ALLANTOINASE"/>
    <property type="match status" value="1"/>
</dbReference>
<organism evidence="7 9">
    <name type="scientific">Flavobacterium tructae</name>
    <dbReference type="NCBI Taxonomy" id="1114873"/>
    <lineage>
        <taxon>Bacteria</taxon>
        <taxon>Pseudomonadati</taxon>
        <taxon>Bacteroidota</taxon>
        <taxon>Flavobacteriia</taxon>
        <taxon>Flavobacteriales</taxon>
        <taxon>Flavobacteriaceae</taxon>
        <taxon>Flavobacterium</taxon>
    </lineage>
</organism>
<dbReference type="GO" id="GO:0046872">
    <property type="term" value="F:metal ion binding"/>
    <property type="evidence" value="ECO:0007669"/>
    <property type="project" value="UniProtKB-KW"/>
</dbReference>
<dbReference type="STRING" id="1278819.BHE19_05080"/>
<dbReference type="InterPro" id="IPR050138">
    <property type="entry name" value="DHOase/Allantoinase_Hydrolase"/>
</dbReference>
<reference evidence="9" key="2">
    <citation type="submission" date="2016-09" db="EMBL/GenBank/DDBJ databases">
        <authorList>
            <person name="Chen S."/>
            <person name="Walker E."/>
        </authorList>
    </citation>
    <scope>NUCLEOTIDE SEQUENCE [LARGE SCALE GENOMIC DNA]</scope>
    <source>
        <strain evidence="9">MSU</strain>
    </source>
</reference>
<evidence type="ECO:0000313" key="9">
    <source>
        <dbReference type="Proteomes" id="UP000180252"/>
    </source>
</evidence>
<dbReference type="GO" id="GO:0006145">
    <property type="term" value="P:purine nucleobase catabolic process"/>
    <property type="evidence" value="ECO:0007669"/>
    <property type="project" value="TreeGrafter"/>
</dbReference>
<dbReference type="Proteomes" id="UP000198319">
    <property type="component" value="Unassembled WGS sequence"/>
</dbReference>
<dbReference type="Pfam" id="PF01979">
    <property type="entry name" value="Amidohydro_1"/>
    <property type="match status" value="1"/>
</dbReference>
<protein>
    <submittedName>
        <fullName evidence="7">Dihydroorotase</fullName>
    </submittedName>
</protein>
<keyword evidence="10" id="KW-1185">Reference proteome</keyword>
<evidence type="ECO:0000256" key="5">
    <source>
        <dbReference type="ARBA" id="ARBA00022801"/>
    </source>
</evidence>
<evidence type="ECO:0000313" key="10">
    <source>
        <dbReference type="Proteomes" id="UP000198319"/>
    </source>
</evidence>
<keyword evidence="5" id="KW-0378">Hydrolase</keyword>
<evidence type="ECO:0000256" key="3">
    <source>
        <dbReference type="ARBA" id="ARBA00010286"/>
    </source>
</evidence>
<dbReference type="EMBL" id="MUHG01000005">
    <property type="protein sequence ID" value="OXB21288.1"/>
    <property type="molecule type" value="Genomic_DNA"/>
</dbReference>
<reference evidence="7" key="1">
    <citation type="submission" date="2016-09" db="EMBL/GenBank/DDBJ databases">
        <authorList>
            <person name="Capua I."/>
            <person name="De Benedictis P."/>
            <person name="Joannis T."/>
            <person name="Lombin L.H."/>
            <person name="Cattoli G."/>
        </authorList>
    </citation>
    <scope>NUCLEOTIDE SEQUENCE [LARGE SCALE GENOMIC DNA]</scope>
    <source>
        <strain evidence="7">MSU</strain>
    </source>
</reference>
<dbReference type="GO" id="GO:0004038">
    <property type="term" value="F:allantoinase activity"/>
    <property type="evidence" value="ECO:0007669"/>
    <property type="project" value="TreeGrafter"/>
</dbReference>
<evidence type="ECO:0000256" key="4">
    <source>
        <dbReference type="ARBA" id="ARBA00022723"/>
    </source>
</evidence>
<evidence type="ECO:0000256" key="2">
    <source>
        <dbReference type="ARBA" id="ARBA00002368"/>
    </source>
</evidence>
<dbReference type="NCBIfam" id="TIGR00857">
    <property type="entry name" value="pyrC_multi"/>
    <property type="match status" value="1"/>
</dbReference>
<keyword evidence="4" id="KW-0479">Metal-binding</keyword>
<evidence type="ECO:0000313" key="8">
    <source>
        <dbReference type="EMBL" id="OXB21288.1"/>
    </source>
</evidence>
<dbReference type="CDD" id="cd01318">
    <property type="entry name" value="DHOase_IIb"/>
    <property type="match status" value="1"/>
</dbReference>
<gene>
    <name evidence="8" type="ORF">B0A71_06260</name>
    <name evidence="7" type="ORF">BHE19_05080</name>
</gene>
<dbReference type="RefSeq" id="WP_070906596.1">
    <property type="nucleotide sequence ID" value="NZ_MIKE01000011.1"/>
</dbReference>
<dbReference type="GO" id="GO:0005737">
    <property type="term" value="C:cytoplasm"/>
    <property type="evidence" value="ECO:0007669"/>
    <property type="project" value="TreeGrafter"/>
</dbReference>
<dbReference type="InterPro" id="IPR002195">
    <property type="entry name" value="Dihydroorotase_CS"/>
</dbReference>
<reference evidence="8 10" key="3">
    <citation type="submission" date="2016-11" db="EMBL/GenBank/DDBJ databases">
        <title>Whole genomes of Flavobacteriaceae.</title>
        <authorList>
            <person name="Stine C."/>
            <person name="Li C."/>
            <person name="Tadesse D."/>
        </authorList>
    </citation>
    <scope>NUCLEOTIDE SEQUENCE [LARGE SCALE GENOMIC DNA]</scope>
    <source>
        <strain evidence="8 10">ATCC BAA-2541</strain>
    </source>
</reference>
<dbReference type="OrthoDB" id="9765462at2"/>
<proteinExistence type="inferred from homology"/>
<comment type="function">
    <text evidence="2">Catalyzes the reversible cyclization of carbamoyl aspartate to dihydroorotate.</text>
</comment>
<dbReference type="PROSITE" id="PS00483">
    <property type="entry name" value="DIHYDROOROTASE_2"/>
    <property type="match status" value="1"/>
</dbReference>
<dbReference type="InterPro" id="IPR011059">
    <property type="entry name" value="Metal-dep_hydrolase_composite"/>
</dbReference>
<dbReference type="InterPro" id="IPR032466">
    <property type="entry name" value="Metal_Hydrolase"/>
</dbReference>
<dbReference type="AlphaFoldDB" id="A0A1S1JB91"/>
<name>A0A1S1JB91_9FLAO</name>